<evidence type="ECO:0000256" key="5">
    <source>
        <dbReference type="RuleBase" id="RU369025"/>
    </source>
</evidence>
<organism evidence="7 8">
    <name type="scientific">Psychromonas marina</name>
    <dbReference type="NCBI Taxonomy" id="88364"/>
    <lineage>
        <taxon>Bacteria</taxon>
        <taxon>Pseudomonadati</taxon>
        <taxon>Pseudomonadota</taxon>
        <taxon>Gammaproteobacteria</taxon>
        <taxon>Alteromonadales</taxon>
        <taxon>Psychromonadaceae</taxon>
        <taxon>Psychromonas</taxon>
    </lineage>
</organism>
<evidence type="ECO:0000313" key="7">
    <source>
        <dbReference type="EMBL" id="GLS90846.1"/>
    </source>
</evidence>
<dbReference type="InterPro" id="IPR045275">
    <property type="entry name" value="MscS_archaea/bacteria_type"/>
</dbReference>
<feature type="transmembrane region" description="Helical" evidence="5">
    <location>
        <begin position="40"/>
        <end position="61"/>
    </location>
</feature>
<keyword evidence="8" id="KW-1185">Reference proteome</keyword>
<evidence type="ECO:0000256" key="4">
    <source>
        <dbReference type="ARBA" id="ARBA00023136"/>
    </source>
</evidence>
<reference evidence="8" key="1">
    <citation type="journal article" date="2019" name="Int. J. Syst. Evol. Microbiol.">
        <title>The Global Catalogue of Microorganisms (GCM) 10K type strain sequencing project: providing services to taxonomists for standard genome sequencing and annotation.</title>
        <authorList>
            <consortium name="The Broad Institute Genomics Platform"/>
            <consortium name="The Broad Institute Genome Sequencing Center for Infectious Disease"/>
            <person name="Wu L."/>
            <person name="Ma J."/>
        </authorList>
    </citation>
    <scope>NUCLEOTIDE SEQUENCE [LARGE SCALE GENOMIC DNA]</scope>
    <source>
        <strain evidence="8">NBRC 103166</strain>
    </source>
</reference>
<sequence>MNIVLSIIFFISFVFLKQMSSKYIQTQATKKNVDDVRSKFISLSVNSLLFILLFSLLLNLIDIGFGDISLFLSSIFAVLGVALIAQWSMLSNITASVLIFFIFPYRIGDKIKIESDEMVGVITDIGMFHLSIKRDDGNVILYPNNLILQKAVIKLTVAGKKTKVHAPVKINRPPLTRSNSEK</sequence>
<gene>
    <name evidence="7" type="ORF">GCM10007916_19130</name>
</gene>
<dbReference type="EMBL" id="BSPQ01000005">
    <property type="protein sequence ID" value="GLS90846.1"/>
    <property type="molecule type" value="Genomic_DNA"/>
</dbReference>
<evidence type="ECO:0000313" key="8">
    <source>
        <dbReference type="Proteomes" id="UP001157353"/>
    </source>
</evidence>
<name>A0ABQ6E0H4_9GAMM</name>
<keyword evidence="3 5" id="KW-1133">Transmembrane helix</keyword>
<keyword evidence="4 5" id="KW-0472">Membrane</keyword>
<feature type="domain" description="Mechanosensitive ion channel MscS" evidence="6">
    <location>
        <begin position="89"/>
        <end position="153"/>
    </location>
</feature>
<comment type="subunit">
    <text evidence="5">Homoheptamer.</text>
</comment>
<accession>A0ABQ6E0H4</accession>
<dbReference type="SUPFAM" id="SSF50182">
    <property type="entry name" value="Sm-like ribonucleoproteins"/>
    <property type="match status" value="1"/>
</dbReference>
<dbReference type="RefSeq" id="WP_431312587.1">
    <property type="nucleotide sequence ID" value="NZ_BSPQ01000005.1"/>
</dbReference>
<comment type="caution">
    <text evidence="7">The sequence shown here is derived from an EMBL/GenBank/DDBJ whole genome shotgun (WGS) entry which is preliminary data.</text>
</comment>
<keyword evidence="5" id="KW-0407">Ion channel</keyword>
<evidence type="ECO:0000256" key="2">
    <source>
        <dbReference type="ARBA" id="ARBA00022692"/>
    </source>
</evidence>
<dbReference type="InterPro" id="IPR010920">
    <property type="entry name" value="LSM_dom_sf"/>
</dbReference>
<protein>
    <recommendedName>
        <fullName evidence="5">Small-conductance mechanosensitive channel</fullName>
    </recommendedName>
</protein>
<dbReference type="InterPro" id="IPR023408">
    <property type="entry name" value="MscS_beta-dom_sf"/>
</dbReference>
<feature type="transmembrane region" description="Helical" evidence="5">
    <location>
        <begin position="93"/>
        <end position="108"/>
    </location>
</feature>
<evidence type="ECO:0000256" key="1">
    <source>
        <dbReference type="ARBA" id="ARBA00004370"/>
    </source>
</evidence>
<keyword evidence="5" id="KW-0813">Transport</keyword>
<proteinExistence type="inferred from homology"/>
<keyword evidence="5" id="KW-0406">Ion transport</keyword>
<dbReference type="Pfam" id="PF00924">
    <property type="entry name" value="MS_channel_2nd"/>
    <property type="match status" value="1"/>
</dbReference>
<comment type="function">
    <text evidence="5">Mechanosensitive channel that participates in the regulation of osmotic pressure changes within the cell, opening in response to stretch forces in the membrane lipid bilayer, without the need for other proteins. Contributes to normal resistance to hypoosmotic shock. Forms an ion channel of 1.0 nanosiemens conductance with a slight preference for anions.</text>
</comment>
<comment type="subcellular location">
    <subcellularLocation>
        <location evidence="5">Cell inner membrane</location>
        <topology evidence="5">Multi-pass membrane protein</topology>
    </subcellularLocation>
    <subcellularLocation>
        <location evidence="1">Membrane</location>
    </subcellularLocation>
</comment>
<dbReference type="PANTHER" id="PTHR30221:SF8">
    <property type="entry name" value="SMALL-CONDUCTANCE MECHANOSENSITIVE CHANNEL"/>
    <property type="match status" value="1"/>
</dbReference>
<comment type="caution">
    <text evidence="5">Lacks conserved residue(s) required for the propagation of feature annotation.</text>
</comment>
<dbReference type="Gene3D" id="2.30.30.60">
    <property type="match status" value="1"/>
</dbReference>
<dbReference type="Proteomes" id="UP001157353">
    <property type="component" value="Unassembled WGS sequence"/>
</dbReference>
<dbReference type="PANTHER" id="PTHR30221">
    <property type="entry name" value="SMALL-CONDUCTANCE MECHANOSENSITIVE CHANNEL"/>
    <property type="match status" value="1"/>
</dbReference>
<comment type="similarity">
    <text evidence="5">Belongs to the MscS (TC 1.A.23) family.</text>
</comment>
<evidence type="ECO:0000256" key="3">
    <source>
        <dbReference type="ARBA" id="ARBA00022989"/>
    </source>
</evidence>
<dbReference type="InterPro" id="IPR006685">
    <property type="entry name" value="MscS_channel_2nd"/>
</dbReference>
<evidence type="ECO:0000259" key="6">
    <source>
        <dbReference type="Pfam" id="PF00924"/>
    </source>
</evidence>
<keyword evidence="5" id="KW-1003">Cell membrane</keyword>
<keyword evidence="5" id="KW-0997">Cell inner membrane</keyword>
<keyword evidence="2 5" id="KW-0812">Transmembrane</keyword>